<gene>
    <name evidence="1" type="ORF">H2198_004444</name>
</gene>
<dbReference type="Proteomes" id="UP001172386">
    <property type="component" value="Unassembled WGS sequence"/>
</dbReference>
<keyword evidence="2" id="KW-1185">Reference proteome</keyword>
<dbReference type="EMBL" id="JAPDRQ010000067">
    <property type="protein sequence ID" value="KAJ9657218.1"/>
    <property type="molecule type" value="Genomic_DNA"/>
</dbReference>
<organism evidence="1 2">
    <name type="scientific">Neophaeococcomyces mojaviensis</name>
    <dbReference type="NCBI Taxonomy" id="3383035"/>
    <lineage>
        <taxon>Eukaryota</taxon>
        <taxon>Fungi</taxon>
        <taxon>Dikarya</taxon>
        <taxon>Ascomycota</taxon>
        <taxon>Pezizomycotina</taxon>
        <taxon>Eurotiomycetes</taxon>
        <taxon>Chaetothyriomycetidae</taxon>
        <taxon>Chaetothyriales</taxon>
        <taxon>Chaetothyriales incertae sedis</taxon>
        <taxon>Neophaeococcomyces</taxon>
    </lineage>
</organism>
<reference evidence="1" key="1">
    <citation type="submission" date="2022-10" db="EMBL/GenBank/DDBJ databases">
        <title>Culturing micro-colonial fungi from biological soil crusts in the Mojave desert and describing Neophaeococcomyces mojavensis, and introducing the new genera and species Taxawa tesnikishii.</title>
        <authorList>
            <person name="Kurbessoian T."/>
            <person name="Stajich J.E."/>
        </authorList>
    </citation>
    <scope>NUCLEOTIDE SEQUENCE</scope>
    <source>
        <strain evidence="1">JES_112</strain>
    </source>
</reference>
<accession>A0ACC3A8Z9</accession>
<evidence type="ECO:0000313" key="2">
    <source>
        <dbReference type="Proteomes" id="UP001172386"/>
    </source>
</evidence>
<evidence type="ECO:0000313" key="1">
    <source>
        <dbReference type="EMBL" id="KAJ9657218.1"/>
    </source>
</evidence>
<comment type="caution">
    <text evidence="1">The sequence shown here is derived from an EMBL/GenBank/DDBJ whole genome shotgun (WGS) entry which is preliminary data.</text>
</comment>
<sequence>MLFPRVVAWVSLLVSSTTAVHHDHAQFHSHHRRQNSTAQANSTAEYDYIVVGSGAGGAPLAARLALSGYSVLVLEAGEDMADDIYTNVPALHFVAAEYPPMQWNYYVNHYPDLDVQKRDSKMEWRTPSGDVWVQFLNGSAPPEGSEPLGILYPRSGTVGGCSQHNAQIMVYPHASDFQYIVDQTGDESWLPKNMRQYFERLENVEYLTTSLTGHGTDGWLATSTTDLTLLVKDLKVTSLVLSAASAMGKTLLTSLITTVTGLASTLAIDINNPSSARDKEALMYQVPLSINNGDKTRSGPRNFLYQVAGTLNKDGTKKYKLDIQTTTLATKVKFDRTGEKPRATGVEYLRGKSLYRADPRAATSGNTGTLGTVNAVREVILAGGTFNTPQLLKLSGIGSTGELSQHGIETIIELPGVGTNMQDRYEVPVIGQTTSEFALTKECTFQKSQPDPCLDQYNDPSLLDLGKGVYGTSGAAFAVLIDTPSNTDREEPDIYMSGWPAYFNGYYDGYSTYALGEKTYWAWLALKAHSRNRAGTVKLRSADPRDTPIVDFNYFEYGTTTNNAAEKDLDALVAGMKFSRRSFEKLIPLDGAFEEVAPGTNVSSDEAMKQYIRDEAWGHHASCSCPIGGDDDPMAVLDSKFRVRGAEGLRVVDASVFPVIPGYFIALPIYIISEKAAEVIAEDAKAADAAKVKV</sequence>
<proteinExistence type="predicted"/>
<name>A0ACC3A8Z9_9EURO</name>
<protein>
    <submittedName>
        <fullName evidence="1">Uncharacterized protein</fullName>
    </submittedName>
</protein>